<organism evidence="2 3">
    <name type="scientific">Comamonas piscis</name>
    <dbReference type="NCBI Taxonomy" id="1562974"/>
    <lineage>
        <taxon>Bacteria</taxon>
        <taxon>Pseudomonadati</taxon>
        <taxon>Pseudomonadota</taxon>
        <taxon>Betaproteobacteria</taxon>
        <taxon>Burkholderiales</taxon>
        <taxon>Comamonadaceae</taxon>
        <taxon>Comamonas</taxon>
    </lineage>
</organism>
<protein>
    <recommendedName>
        <fullName evidence="4">Polymer-forming cytoskeletal protein</fullName>
    </recommendedName>
</protein>
<evidence type="ECO:0000256" key="1">
    <source>
        <dbReference type="SAM" id="Phobius"/>
    </source>
</evidence>
<accession>A0A7G5ECE8</accession>
<evidence type="ECO:0000313" key="3">
    <source>
        <dbReference type="Proteomes" id="UP000515240"/>
    </source>
</evidence>
<proteinExistence type="predicted"/>
<dbReference type="RefSeq" id="WP_182326107.1">
    <property type="nucleotide sequence ID" value="NZ_CP058554.1"/>
</dbReference>
<keyword evidence="3" id="KW-1185">Reference proteome</keyword>
<evidence type="ECO:0008006" key="4">
    <source>
        <dbReference type="Google" id="ProtNLM"/>
    </source>
</evidence>
<keyword evidence="1" id="KW-0472">Membrane</keyword>
<dbReference type="Proteomes" id="UP000515240">
    <property type="component" value="Chromosome"/>
</dbReference>
<evidence type="ECO:0000313" key="2">
    <source>
        <dbReference type="EMBL" id="QMV71673.1"/>
    </source>
</evidence>
<keyword evidence="1" id="KW-0812">Transmembrane</keyword>
<dbReference type="AlphaFoldDB" id="A0A7G5ECE8"/>
<dbReference type="KEGG" id="cpis:HS961_01815"/>
<dbReference type="SUPFAM" id="SSF51161">
    <property type="entry name" value="Trimeric LpxA-like enzymes"/>
    <property type="match status" value="1"/>
</dbReference>
<keyword evidence="1" id="KW-1133">Transmembrane helix</keyword>
<reference evidence="2 3" key="1">
    <citation type="journal article" date="2020" name="G3 (Bethesda)">
        <title>CeMbio - The Caenorhabditis elegans Microbiome Resource.</title>
        <authorList>
            <person name="Dirksen P."/>
            <person name="Assie A."/>
            <person name="Zimmermann J."/>
            <person name="Zhang F."/>
            <person name="Tietje A.M."/>
            <person name="Marsh S.A."/>
            <person name="Felix M.A."/>
            <person name="Shapira M."/>
            <person name="Kaleta C."/>
            <person name="Schulenburg H."/>
            <person name="Samuel B."/>
        </authorList>
    </citation>
    <scope>NUCLEOTIDE SEQUENCE [LARGE SCALE GENOMIC DNA]</scope>
    <source>
        <strain evidence="2 3">BIGb0172</strain>
    </source>
</reference>
<dbReference type="InterPro" id="IPR011004">
    <property type="entry name" value="Trimer_LpxA-like_sf"/>
</dbReference>
<gene>
    <name evidence="2" type="ORF">HS961_01815</name>
</gene>
<sequence>MTSPANPLLFGSMWLIVTALVFLLPLLPALRELYSRSDADALAIDPLDNGRTDYAAQRMAEQLDLLETMPRVAQWRYDDQGRLMVPRGQGRLMARTALPVVVGFRSQLRTLVSSDIVELQANSVVQRVLHAKSIHCLGPAQLARLTSAERHIVLSPGARFVRLSAACIFTWPLKRSLSFPLPELGTGMPLTRLQRRHEGDLRIPAGSIVQGGLVITGNLLMEEMSVVVGHVKVHGNAILAQSACVQGAVFVQGDLQTKGNNYVEGPLCAGKRLHLGPDSQVGDKDCLSSVSAWTIALHASVRVYGSIAAVRSGQVVL</sequence>
<name>A0A7G5ECE8_9BURK</name>
<feature type="transmembrane region" description="Helical" evidence="1">
    <location>
        <begin position="12"/>
        <end position="30"/>
    </location>
</feature>
<dbReference type="EMBL" id="CP058554">
    <property type="protein sequence ID" value="QMV71673.1"/>
    <property type="molecule type" value="Genomic_DNA"/>
</dbReference>